<evidence type="ECO:0000256" key="6">
    <source>
        <dbReference type="ARBA" id="ARBA00022884"/>
    </source>
</evidence>
<dbReference type="InterPro" id="IPR012677">
    <property type="entry name" value="Nucleotide-bd_a/b_plait_sf"/>
</dbReference>
<sequence length="940" mass="107696">MSVILETTKGDLTVDLYIKERPKTCLNFLKLCKMKSYNFNRFHHVERNFLCQTGDPTGTGRGGESIFGILYGQQAKYYEAEQVPVLKHTKPGLLSMVNVGDNMLGSQFFITLGDNLDYLDKEHCVFGEVVEGHDALLNINEAICDENHIPYQDIRITHTVILDDPFPDPSGLDIPIHSPEPTREMLDSGRIAADEDINEMEGKTAEEVEEAIAEKEAKARATILEMVGDLPSVDAAPPENVLFVCKLNPVTTDDDLMIIFSRFGQIVNCEIIRDRQTMNSLQYAFIEFDNPKSCEDAYFKMDNVLIDDRRIHVDFSQSVSRLQWKGKGRGVDFIGGKPFDPNKEDYKMKGPQKKEHGKFVQNDDYQKRREPQQRPREYQSRNSGYRDNRDDRNRRDDREHRDRHEQRNDRDRREHRDDRVDNRGRRGDRDHRDNREHRDQGHHRDRREQQDRREHRDHRERRRSPERSSRKEEYASPQKRIRRTENSASSYKKNEDDNKPGYSFESSYDNNSRSESRNGKVTTGSYRVPLPDGRVQVVNYRADENGYVADVQYEGEAKYPEFNPTSSKSAPAYKSETVPVVAMAEPTYKIPTTPAPAYVEPIVPTTAAPTYYEDRSYPDPEYKDSKQPFPRYQQHYKISTTTPAPKTIAQAYAAPVYLKYKVPAYVSSAYEAPTTIAPETYAAPIASVYVENEEETKYPTDVIPATPIAKTPYTYFARTYDTPVAPAYGIRYVGDVKQYENRIKYPETKVNSSPAYKSTFFIFPKNKVSSLASPAYEKPEVSANRSPIYSLPVAPVPLAFRNYYATKASNNVVDQSTDNKEPSYVVPEVPAYSPVYHAPPTTTPAYKALPTAAFVYNDPISTTLAPVYSTSSSKAPEYETPTTTSAPTYKPTTFYASNKDYISPGYKELSRIFRETSLTAGNKNWDNFFNKAWEFARTKY</sequence>
<reference evidence="16" key="1">
    <citation type="submission" date="2018-08" db="EMBL/GenBank/DDBJ databases">
        <authorList>
            <person name="Cornetti L."/>
        </authorList>
    </citation>
    <scope>NUCLEOTIDE SEQUENCE</scope>
    <source>
        <strain evidence="16">FI-G-95-1_INB4-1</strain>
    </source>
</reference>
<evidence type="ECO:0000259" key="15">
    <source>
        <dbReference type="PROSITE" id="PS50102"/>
    </source>
</evidence>
<dbReference type="InterPro" id="IPR031311">
    <property type="entry name" value="CHIT_BIND_RR_consensus"/>
</dbReference>
<dbReference type="Pfam" id="PF00076">
    <property type="entry name" value="RRM_1"/>
    <property type="match status" value="1"/>
</dbReference>
<evidence type="ECO:0000256" key="13">
    <source>
        <dbReference type="SAM" id="MobiDB-lite"/>
    </source>
</evidence>
<evidence type="ECO:0000256" key="10">
    <source>
        <dbReference type="PROSITE-ProRule" id="PRU00176"/>
    </source>
</evidence>
<keyword evidence="7" id="KW-0697">Rotamase</keyword>
<evidence type="ECO:0000256" key="11">
    <source>
        <dbReference type="PROSITE-ProRule" id="PRU00497"/>
    </source>
</evidence>
<evidence type="ECO:0000256" key="1">
    <source>
        <dbReference type="ARBA" id="ARBA00000971"/>
    </source>
</evidence>
<comment type="subcellular location">
    <subcellularLocation>
        <location evidence="3">Nucleus</location>
    </subcellularLocation>
</comment>
<dbReference type="InterPro" id="IPR029000">
    <property type="entry name" value="Cyclophilin-like_dom_sf"/>
</dbReference>
<dbReference type="PROSITE" id="PS00233">
    <property type="entry name" value="CHIT_BIND_RR_1"/>
    <property type="match status" value="1"/>
</dbReference>
<evidence type="ECO:0000256" key="9">
    <source>
        <dbReference type="ARBA" id="ARBA00023242"/>
    </source>
</evidence>
<evidence type="ECO:0000256" key="2">
    <source>
        <dbReference type="ARBA" id="ARBA00002388"/>
    </source>
</evidence>
<evidence type="ECO:0000256" key="12">
    <source>
        <dbReference type="SAM" id="Coils"/>
    </source>
</evidence>
<feature type="domain" description="RRM" evidence="15">
    <location>
        <begin position="240"/>
        <end position="318"/>
    </location>
</feature>
<dbReference type="InterPro" id="IPR035542">
    <property type="entry name" value="CRIP"/>
</dbReference>
<dbReference type="EC" id="5.2.1.8" evidence="4"/>
<dbReference type="FunFam" id="2.40.100.10:FF:000079">
    <property type="entry name" value="Peptidyl-prolyl cis-trans isomerase"/>
    <property type="match status" value="1"/>
</dbReference>
<dbReference type="Gene3D" id="3.30.70.330">
    <property type="match status" value="1"/>
</dbReference>
<keyword evidence="9" id="KW-0539">Nucleus</keyword>
<keyword evidence="6 10" id="KW-0694">RNA-binding</keyword>
<dbReference type="EMBL" id="LR006876">
    <property type="protein sequence ID" value="SVE76495.1"/>
    <property type="molecule type" value="mRNA"/>
</dbReference>
<dbReference type="PROSITE" id="PS50102">
    <property type="entry name" value="RRM"/>
    <property type="match status" value="1"/>
</dbReference>
<dbReference type="PANTHER" id="PTHR45843">
    <property type="entry name" value="PEPTIDYL-PROLYL CIS-TRANS ISOMERASE-LIKE 4"/>
    <property type="match status" value="1"/>
</dbReference>
<organism evidence="16">
    <name type="scientific">Daphnia longispina</name>
    <dbReference type="NCBI Taxonomy" id="42846"/>
    <lineage>
        <taxon>Eukaryota</taxon>
        <taxon>Metazoa</taxon>
        <taxon>Ecdysozoa</taxon>
        <taxon>Arthropoda</taxon>
        <taxon>Crustacea</taxon>
        <taxon>Branchiopoda</taxon>
        <taxon>Diplostraca</taxon>
        <taxon>Cladocera</taxon>
        <taxon>Anomopoda</taxon>
        <taxon>Daphniidae</taxon>
        <taxon>Daphnia</taxon>
    </lineage>
</organism>
<evidence type="ECO:0000256" key="7">
    <source>
        <dbReference type="ARBA" id="ARBA00023110"/>
    </source>
</evidence>
<dbReference type="InterPro" id="IPR000618">
    <property type="entry name" value="Insect_cuticle"/>
</dbReference>
<dbReference type="SUPFAM" id="SSF54928">
    <property type="entry name" value="RNA-binding domain, RBD"/>
    <property type="match status" value="1"/>
</dbReference>
<evidence type="ECO:0000313" key="16">
    <source>
        <dbReference type="EMBL" id="SVE76495.1"/>
    </source>
</evidence>
<proteinExistence type="evidence at transcript level"/>
<evidence type="ECO:0000256" key="4">
    <source>
        <dbReference type="ARBA" id="ARBA00013194"/>
    </source>
</evidence>
<name>A0A4Y7MA36_9CRUS</name>
<dbReference type="CDD" id="cd01921">
    <property type="entry name" value="cyclophilin_RRM"/>
    <property type="match status" value="1"/>
</dbReference>
<feature type="compositionally biased region" description="Basic and acidic residues" evidence="13">
    <location>
        <begin position="463"/>
        <end position="474"/>
    </location>
</feature>
<dbReference type="SMART" id="SM00360">
    <property type="entry name" value="RRM"/>
    <property type="match status" value="1"/>
</dbReference>
<dbReference type="InterPro" id="IPR035538">
    <property type="entry name" value="Cyclophilin_PPIL4"/>
</dbReference>
<dbReference type="Pfam" id="PF00379">
    <property type="entry name" value="Chitin_bind_4"/>
    <property type="match status" value="1"/>
</dbReference>
<dbReference type="FunFam" id="3.30.70.330:FF:000287">
    <property type="entry name" value="Peptidyl-prolyl cis-trans isomerase"/>
    <property type="match status" value="1"/>
</dbReference>
<dbReference type="GO" id="GO:0005634">
    <property type="term" value="C:nucleus"/>
    <property type="evidence" value="ECO:0007669"/>
    <property type="project" value="UniProtKB-SubCell"/>
</dbReference>
<dbReference type="GO" id="GO:0003755">
    <property type="term" value="F:peptidyl-prolyl cis-trans isomerase activity"/>
    <property type="evidence" value="ECO:0007669"/>
    <property type="project" value="UniProtKB-KW"/>
</dbReference>
<dbReference type="GO" id="GO:0003723">
    <property type="term" value="F:RNA binding"/>
    <property type="evidence" value="ECO:0007669"/>
    <property type="project" value="UniProtKB-UniRule"/>
</dbReference>
<dbReference type="GO" id="GO:0042302">
    <property type="term" value="F:structural constituent of cuticle"/>
    <property type="evidence" value="ECO:0007669"/>
    <property type="project" value="UniProtKB-UniRule"/>
</dbReference>
<protein>
    <recommendedName>
        <fullName evidence="4">peptidylprolyl isomerase</fullName>
        <ecNumber evidence="4">5.2.1.8</ecNumber>
    </recommendedName>
</protein>
<dbReference type="InterPro" id="IPR002130">
    <property type="entry name" value="Cyclophilin-type_PPIase_dom"/>
</dbReference>
<dbReference type="InterPro" id="IPR000504">
    <property type="entry name" value="RRM_dom"/>
</dbReference>
<evidence type="ECO:0000256" key="8">
    <source>
        <dbReference type="ARBA" id="ARBA00023235"/>
    </source>
</evidence>
<evidence type="ECO:0000256" key="5">
    <source>
        <dbReference type="ARBA" id="ARBA00022460"/>
    </source>
</evidence>
<feature type="region of interest" description="Disordered" evidence="13">
    <location>
        <begin position="332"/>
        <end position="528"/>
    </location>
</feature>
<comment type="catalytic activity">
    <reaction evidence="1">
        <text>[protein]-peptidylproline (omega=180) = [protein]-peptidylproline (omega=0)</text>
        <dbReference type="Rhea" id="RHEA:16237"/>
        <dbReference type="Rhea" id="RHEA-COMP:10747"/>
        <dbReference type="Rhea" id="RHEA-COMP:10748"/>
        <dbReference type="ChEBI" id="CHEBI:83833"/>
        <dbReference type="ChEBI" id="CHEBI:83834"/>
        <dbReference type="EC" id="5.2.1.8"/>
    </reaction>
</comment>
<comment type="function">
    <text evidence="2">PPIases accelerate the folding of proteins. It catalyzes the cis-trans isomerization of proline imidic peptide bonds in oligopeptides.</text>
</comment>
<dbReference type="PANTHER" id="PTHR45843:SF1">
    <property type="entry name" value="PEPTIDYL-PROLYL CIS-TRANS ISOMERASE-LIKE 4"/>
    <property type="match status" value="1"/>
</dbReference>
<dbReference type="PROSITE" id="PS51155">
    <property type="entry name" value="CHIT_BIND_RR_2"/>
    <property type="match status" value="1"/>
</dbReference>
<dbReference type="AlphaFoldDB" id="A0A4Y7MA36"/>
<dbReference type="SUPFAM" id="SSF50891">
    <property type="entry name" value="Cyclophilin-like"/>
    <property type="match status" value="1"/>
</dbReference>
<dbReference type="PROSITE" id="PS50072">
    <property type="entry name" value="CSA_PPIASE_2"/>
    <property type="match status" value="1"/>
</dbReference>
<feature type="compositionally biased region" description="Basic and acidic residues" evidence="13">
    <location>
        <begin position="364"/>
        <end position="439"/>
    </location>
</feature>
<keyword evidence="5 11" id="KW-0193">Cuticle</keyword>
<dbReference type="CDD" id="cd12235">
    <property type="entry name" value="RRM_PPIL4"/>
    <property type="match status" value="1"/>
</dbReference>
<gene>
    <name evidence="16" type="primary">EOG090X0971</name>
</gene>
<feature type="domain" description="PPIase cyclophilin-type" evidence="14">
    <location>
        <begin position="10"/>
        <end position="161"/>
    </location>
</feature>
<dbReference type="PRINTS" id="PR00153">
    <property type="entry name" value="CSAPPISMRASE"/>
</dbReference>
<evidence type="ECO:0000259" key="14">
    <source>
        <dbReference type="PROSITE" id="PS50072"/>
    </source>
</evidence>
<evidence type="ECO:0000256" key="3">
    <source>
        <dbReference type="ARBA" id="ARBA00004123"/>
    </source>
</evidence>
<dbReference type="InterPro" id="IPR035979">
    <property type="entry name" value="RBD_domain_sf"/>
</dbReference>
<keyword evidence="12" id="KW-0175">Coiled coil</keyword>
<feature type="coiled-coil region" evidence="12">
    <location>
        <begin position="198"/>
        <end position="225"/>
    </location>
</feature>
<feature type="compositionally biased region" description="Basic and acidic residues" evidence="13">
    <location>
        <begin position="340"/>
        <end position="358"/>
    </location>
</feature>
<dbReference type="Pfam" id="PF00160">
    <property type="entry name" value="Pro_isomerase"/>
    <property type="match status" value="1"/>
</dbReference>
<keyword evidence="8" id="KW-0413">Isomerase</keyword>
<dbReference type="Gene3D" id="2.40.100.10">
    <property type="entry name" value="Cyclophilin-like"/>
    <property type="match status" value="1"/>
</dbReference>
<accession>A0A4Y7MA36</accession>